<gene>
    <name evidence="10" type="ordered locus">TOL2_C23770</name>
</gene>
<dbReference type="PROSITE" id="PS51755">
    <property type="entry name" value="OMPR_PHOB"/>
    <property type="match status" value="1"/>
</dbReference>
<dbReference type="AlphaFoldDB" id="K0NKU7"/>
<dbReference type="InterPro" id="IPR016032">
    <property type="entry name" value="Sig_transdc_resp-reg_C-effctor"/>
</dbReference>
<dbReference type="PANTHER" id="PTHR48111:SF11">
    <property type="entry name" value="TWO-COMPONENT RESPONSE REGULATOR"/>
    <property type="match status" value="1"/>
</dbReference>
<dbReference type="Gene3D" id="3.40.50.2300">
    <property type="match status" value="1"/>
</dbReference>
<feature type="domain" description="Response regulatory" evidence="8">
    <location>
        <begin position="5"/>
        <end position="119"/>
    </location>
</feature>
<feature type="modified residue" description="4-aspartylphosphate" evidence="6">
    <location>
        <position position="54"/>
    </location>
</feature>
<dbReference type="RefSeq" id="WP_014957846.1">
    <property type="nucleotide sequence ID" value="NC_018645.1"/>
</dbReference>
<organism evidence="10 11">
    <name type="scientific">Desulfobacula toluolica (strain DSM 7467 / Tol2)</name>
    <dbReference type="NCBI Taxonomy" id="651182"/>
    <lineage>
        <taxon>Bacteria</taxon>
        <taxon>Pseudomonadati</taxon>
        <taxon>Thermodesulfobacteriota</taxon>
        <taxon>Desulfobacteria</taxon>
        <taxon>Desulfobacterales</taxon>
        <taxon>Desulfobacteraceae</taxon>
        <taxon>Desulfobacula</taxon>
    </lineage>
</organism>
<dbReference type="SUPFAM" id="SSF46894">
    <property type="entry name" value="C-terminal effector domain of the bipartite response regulators"/>
    <property type="match status" value="1"/>
</dbReference>
<dbReference type="Gene3D" id="1.10.10.10">
    <property type="entry name" value="Winged helix-like DNA-binding domain superfamily/Winged helix DNA-binding domain"/>
    <property type="match status" value="1"/>
</dbReference>
<evidence type="ECO:0000256" key="5">
    <source>
        <dbReference type="ARBA" id="ARBA00023163"/>
    </source>
</evidence>
<dbReference type="GO" id="GO:0000156">
    <property type="term" value="F:phosphorelay response regulator activity"/>
    <property type="evidence" value="ECO:0007669"/>
    <property type="project" value="TreeGrafter"/>
</dbReference>
<dbReference type="PANTHER" id="PTHR48111">
    <property type="entry name" value="REGULATOR OF RPOS"/>
    <property type="match status" value="1"/>
</dbReference>
<name>K0NKU7_DESTT</name>
<accession>K0NKU7</accession>
<dbReference type="SMART" id="SM00862">
    <property type="entry name" value="Trans_reg_C"/>
    <property type="match status" value="1"/>
</dbReference>
<dbReference type="GO" id="GO:0032993">
    <property type="term" value="C:protein-DNA complex"/>
    <property type="evidence" value="ECO:0007669"/>
    <property type="project" value="TreeGrafter"/>
</dbReference>
<sequence length="269" mass="30452">MTTIHILVAEDDDNIRMGLVDILESESYQVTQAQNGEKALALFRNNTVDLVLLDIMMPEKNGYDVCRDIRAMDKQVPIIMLTAKGEEMDKVIGLHSGADDYITKPFGIHELLARITAVLRRAGLQKNAVAHAETTKDATTKNFDACKEIFMFGGYRVNPKTFKLTTRYSEEPLSSSHDGKLDMKAPVEIVEIEISKRELKLIQFFYQHTGQVLSRDTLLNEIWGINYLGTTRTLDQHIAKLRKKIENTPSSPKFITTVHGVGYRYSEQS</sequence>
<dbReference type="InterPro" id="IPR001789">
    <property type="entry name" value="Sig_transdc_resp-reg_receiver"/>
</dbReference>
<dbReference type="Proteomes" id="UP000007347">
    <property type="component" value="Chromosome"/>
</dbReference>
<keyword evidence="3" id="KW-0805">Transcription regulation</keyword>
<dbReference type="STRING" id="651182.TOL2_C23770"/>
<feature type="domain" description="OmpR/PhoB-type" evidence="9">
    <location>
        <begin position="147"/>
        <end position="267"/>
    </location>
</feature>
<keyword evidence="5" id="KW-0804">Transcription</keyword>
<dbReference type="KEGG" id="dto:TOL2_C23770"/>
<dbReference type="OrthoDB" id="9793321at2"/>
<dbReference type="InterPro" id="IPR036388">
    <property type="entry name" value="WH-like_DNA-bd_sf"/>
</dbReference>
<evidence type="ECO:0000256" key="1">
    <source>
        <dbReference type="ARBA" id="ARBA00022553"/>
    </source>
</evidence>
<dbReference type="EMBL" id="FO203503">
    <property type="protein sequence ID" value="CCK80538.1"/>
    <property type="molecule type" value="Genomic_DNA"/>
</dbReference>
<evidence type="ECO:0000256" key="2">
    <source>
        <dbReference type="ARBA" id="ARBA00023012"/>
    </source>
</evidence>
<proteinExistence type="predicted"/>
<dbReference type="InterPro" id="IPR011006">
    <property type="entry name" value="CheY-like_superfamily"/>
</dbReference>
<evidence type="ECO:0000256" key="7">
    <source>
        <dbReference type="PROSITE-ProRule" id="PRU01091"/>
    </source>
</evidence>
<dbReference type="SUPFAM" id="SSF52172">
    <property type="entry name" value="CheY-like"/>
    <property type="match status" value="1"/>
</dbReference>
<evidence type="ECO:0000256" key="3">
    <source>
        <dbReference type="ARBA" id="ARBA00023015"/>
    </source>
</evidence>
<dbReference type="SMART" id="SM00448">
    <property type="entry name" value="REC"/>
    <property type="match status" value="1"/>
</dbReference>
<keyword evidence="2" id="KW-0902">Two-component regulatory system</keyword>
<dbReference type="PROSITE" id="PS50110">
    <property type="entry name" value="RESPONSE_REGULATORY"/>
    <property type="match status" value="1"/>
</dbReference>
<dbReference type="GO" id="GO:0000976">
    <property type="term" value="F:transcription cis-regulatory region binding"/>
    <property type="evidence" value="ECO:0007669"/>
    <property type="project" value="TreeGrafter"/>
</dbReference>
<dbReference type="Pfam" id="PF00072">
    <property type="entry name" value="Response_reg"/>
    <property type="match status" value="1"/>
</dbReference>
<reference evidence="10 11" key="1">
    <citation type="journal article" date="2013" name="Environ. Microbiol.">
        <title>Complete genome, catabolic sub-proteomes and key-metabolites of Desulfobacula toluolica Tol2, a marine, aromatic compound-degrading, sulfate-reducing bacterium.</title>
        <authorList>
            <person name="Wohlbrand L."/>
            <person name="Jacob J.H."/>
            <person name="Kube M."/>
            <person name="Mussmann M."/>
            <person name="Jarling R."/>
            <person name="Beck A."/>
            <person name="Amann R."/>
            <person name="Wilkes H."/>
            <person name="Reinhardt R."/>
            <person name="Rabus R."/>
        </authorList>
    </citation>
    <scope>NUCLEOTIDE SEQUENCE [LARGE SCALE GENOMIC DNA]</scope>
    <source>
        <strain evidence="11">DSM 7467 / Tol2</strain>
    </source>
</reference>
<keyword evidence="1 6" id="KW-0597">Phosphoprotein</keyword>
<evidence type="ECO:0000313" key="11">
    <source>
        <dbReference type="Proteomes" id="UP000007347"/>
    </source>
</evidence>
<keyword evidence="4 7" id="KW-0238">DNA-binding</keyword>
<protein>
    <submittedName>
        <fullName evidence="10">Two component system response regulator</fullName>
    </submittedName>
</protein>
<dbReference type="InterPro" id="IPR039420">
    <property type="entry name" value="WalR-like"/>
</dbReference>
<dbReference type="FunFam" id="3.40.50.2300:FF:000001">
    <property type="entry name" value="DNA-binding response regulator PhoB"/>
    <property type="match status" value="1"/>
</dbReference>
<evidence type="ECO:0000259" key="8">
    <source>
        <dbReference type="PROSITE" id="PS50110"/>
    </source>
</evidence>
<dbReference type="CDD" id="cd17574">
    <property type="entry name" value="REC_OmpR"/>
    <property type="match status" value="1"/>
</dbReference>
<evidence type="ECO:0000256" key="6">
    <source>
        <dbReference type="PROSITE-ProRule" id="PRU00169"/>
    </source>
</evidence>
<dbReference type="InterPro" id="IPR001867">
    <property type="entry name" value="OmpR/PhoB-type_DNA-bd"/>
</dbReference>
<keyword evidence="11" id="KW-1185">Reference proteome</keyword>
<evidence type="ECO:0000256" key="4">
    <source>
        <dbReference type="ARBA" id="ARBA00023125"/>
    </source>
</evidence>
<dbReference type="GO" id="GO:0006355">
    <property type="term" value="P:regulation of DNA-templated transcription"/>
    <property type="evidence" value="ECO:0007669"/>
    <property type="project" value="InterPro"/>
</dbReference>
<dbReference type="Pfam" id="PF00486">
    <property type="entry name" value="Trans_reg_C"/>
    <property type="match status" value="1"/>
</dbReference>
<dbReference type="HOGENOM" id="CLU_000445_30_1_7"/>
<evidence type="ECO:0000259" key="9">
    <source>
        <dbReference type="PROSITE" id="PS51755"/>
    </source>
</evidence>
<evidence type="ECO:0000313" key="10">
    <source>
        <dbReference type="EMBL" id="CCK80538.1"/>
    </source>
</evidence>
<dbReference type="GO" id="GO:0005829">
    <property type="term" value="C:cytosol"/>
    <property type="evidence" value="ECO:0007669"/>
    <property type="project" value="TreeGrafter"/>
</dbReference>
<dbReference type="CDD" id="cd00383">
    <property type="entry name" value="trans_reg_C"/>
    <property type="match status" value="1"/>
</dbReference>
<feature type="DNA-binding region" description="OmpR/PhoB-type" evidence="7">
    <location>
        <begin position="147"/>
        <end position="267"/>
    </location>
</feature>